<dbReference type="STRING" id="7574.A0A1S3IY33"/>
<dbReference type="Pfam" id="PF00053">
    <property type="entry name" value="EGF_laminin"/>
    <property type="match status" value="10"/>
</dbReference>
<feature type="disulfide bond" evidence="8">
    <location>
        <begin position="1768"/>
        <end position="1777"/>
    </location>
</feature>
<evidence type="ECO:0000313" key="16">
    <source>
        <dbReference type="RefSeq" id="XP_013402896.1"/>
    </source>
</evidence>
<feature type="signal peptide" evidence="11">
    <location>
        <begin position="1"/>
        <end position="39"/>
    </location>
</feature>
<dbReference type="InParanoid" id="A0A1S3IY33"/>
<dbReference type="Gene3D" id="2.10.25.10">
    <property type="entry name" value="Laminin"/>
    <property type="match status" value="9"/>
</dbReference>
<feature type="compositionally biased region" description="Basic residues" evidence="10">
    <location>
        <begin position="1232"/>
        <end position="1242"/>
    </location>
</feature>
<evidence type="ECO:0000313" key="15">
    <source>
        <dbReference type="Proteomes" id="UP000085678"/>
    </source>
</evidence>
<dbReference type="SMART" id="SM00136">
    <property type="entry name" value="LamNT"/>
    <property type="match status" value="1"/>
</dbReference>
<dbReference type="PRINTS" id="PR00011">
    <property type="entry name" value="EGFLAMININ"/>
</dbReference>
<dbReference type="Proteomes" id="UP000085678">
    <property type="component" value="Unplaced"/>
</dbReference>
<feature type="disulfide bond" evidence="8">
    <location>
        <begin position="1317"/>
        <end position="1334"/>
    </location>
</feature>
<feature type="compositionally biased region" description="Polar residues" evidence="10">
    <location>
        <begin position="941"/>
        <end position="955"/>
    </location>
</feature>
<dbReference type="RefSeq" id="XP_013402896.1">
    <property type="nucleotide sequence ID" value="XM_013547442.1"/>
</dbReference>
<feature type="domain" description="Laminin EGF-like" evidence="12">
    <location>
        <begin position="1747"/>
        <end position="1794"/>
    </location>
</feature>
<dbReference type="FunFam" id="2.10.25.10:FF:000105">
    <property type="entry name" value="laminin subunit gamma-1"/>
    <property type="match status" value="1"/>
</dbReference>
<feature type="disulfide bond" evidence="8">
    <location>
        <begin position="456"/>
        <end position="465"/>
    </location>
</feature>
<proteinExistence type="predicted"/>
<comment type="caution">
    <text evidence="8">Lacks conserved residue(s) required for the propagation of feature annotation.</text>
</comment>
<name>A0A1S3IY33_LINAN</name>
<keyword evidence="15" id="KW-1185">Reference proteome</keyword>
<feature type="domain" description="Laminin EGF-like" evidence="12">
    <location>
        <begin position="1424"/>
        <end position="1474"/>
    </location>
</feature>
<keyword evidence="3 11" id="KW-0732">Signal</keyword>
<dbReference type="InterPro" id="IPR056863">
    <property type="entry name" value="LMN_ATRN_NET-like_EGF"/>
</dbReference>
<evidence type="ECO:0000259" key="14">
    <source>
        <dbReference type="PROSITE" id="PS51117"/>
    </source>
</evidence>
<feature type="disulfide bond" evidence="8">
    <location>
        <begin position="1378"/>
        <end position="1395"/>
    </location>
</feature>
<evidence type="ECO:0000256" key="1">
    <source>
        <dbReference type="ARBA" id="ARBA00004613"/>
    </source>
</evidence>
<dbReference type="SMART" id="SM00281">
    <property type="entry name" value="LamB"/>
    <property type="match status" value="1"/>
</dbReference>
<feature type="domain" description="Laminin EGF-like" evidence="12">
    <location>
        <begin position="487"/>
        <end position="540"/>
    </location>
</feature>
<keyword evidence="2" id="KW-0964">Secreted</keyword>
<feature type="disulfide bond" evidence="8">
    <location>
        <begin position="510"/>
        <end position="519"/>
    </location>
</feature>
<dbReference type="FunFam" id="2.10.25.10:FF:000090">
    <property type="entry name" value="laminin subunit alpha"/>
    <property type="match status" value="1"/>
</dbReference>
<feature type="disulfide bond" evidence="8">
    <location>
        <begin position="809"/>
        <end position="818"/>
    </location>
</feature>
<dbReference type="OrthoDB" id="9981301at2759"/>
<dbReference type="Pfam" id="PF00052">
    <property type="entry name" value="Laminin_B"/>
    <property type="match status" value="1"/>
</dbReference>
<feature type="compositionally biased region" description="Polar residues" evidence="10">
    <location>
        <begin position="1129"/>
        <end position="1152"/>
    </location>
</feature>
<feature type="domain" description="Laminin EGF-like" evidence="12">
    <location>
        <begin position="1315"/>
        <end position="1375"/>
    </location>
</feature>
<feature type="disulfide bond" evidence="8">
    <location>
        <begin position="1445"/>
        <end position="1454"/>
    </location>
</feature>
<feature type="disulfide bond" evidence="8">
    <location>
        <begin position="1376"/>
        <end position="1388"/>
    </location>
</feature>
<dbReference type="InterPro" id="IPR008211">
    <property type="entry name" value="Laminin_N"/>
</dbReference>
<feature type="disulfide bond" evidence="8">
    <location>
        <begin position="1426"/>
        <end position="1443"/>
    </location>
</feature>
<comment type="subcellular location">
    <subcellularLocation>
        <location evidence="1">Secreted</location>
    </subcellularLocation>
</comment>
<evidence type="ECO:0000256" key="8">
    <source>
        <dbReference type="PROSITE-ProRule" id="PRU00460"/>
    </source>
</evidence>
<feature type="region of interest" description="Disordered" evidence="10">
    <location>
        <begin position="1092"/>
        <end position="1291"/>
    </location>
</feature>
<feature type="domain" description="Laminin EGF-like" evidence="12">
    <location>
        <begin position="427"/>
        <end position="486"/>
    </location>
</feature>
<feature type="coiled-coil region" evidence="9">
    <location>
        <begin position="2309"/>
        <end position="2369"/>
    </location>
</feature>
<feature type="disulfide bond" evidence="8">
    <location>
        <begin position="1424"/>
        <end position="1436"/>
    </location>
</feature>
<dbReference type="PROSITE" id="PS50027">
    <property type="entry name" value="EGF_LAM_2"/>
    <property type="match status" value="7"/>
</dbReference>
<evidence type="ECO:0000256" key="4">
    <source>
        <dbReference type="ARBA" id="ARBA00022737"/>
    </source>
</evidence>
<dbReference type="Pfam" id="PF00055">
    <property type="entry name" value="Laminin_N"/>
    <property type="match status" value="1"/>
</dbReference>
<dbReference type="InterPro" id="IPR050440">
    <property type="entry name" value="Laminin/Netrin_ECM"/>
</dbReference>
<feature type="domain" description="Laminin EGF-like" evidence="12">
    <location>
        <begin position="787"/>
        <end position="835"/>
    </location>
</feature>
<accession>A0A1S3IY33</accession>
<keyword evidence="5 8" id="KW-1015">Disulfide bond</keyword>
<dbReference type="PANTHER" id="PTHR10574:SF440">
    <property type="entry name" value="LAMININ EGF-LIKE DOMAIN-CONTAINING PROTEIN"/>
    <property type="match status" value="1"/>
</dbReference>
<dbReference type="PANTHER" id="PTHR10574">
    <property type="entry name" value="NETRIN/LAMININ-RELATED"/>
    <property type="match status" value="1"/>
</dbReference>
<evidence type="ECO:0000256" key="7">
    <source>
        <dbReference type="ARBA" id="ARBA00023292"/>
    </source>
</evidence>
<dbReference type="SMART" id="SM00180">
    <property type="entry name" value="EGF_Lam"/>
    <property type="match status" value="11"/>
</dbReference>
<feature type="domain" description="Laminin N-terminal" evidence="14">
    <location>
        <begin position="60"/>
        <end position="310"/>
    </location>
</feature>
<evidence type="ECO:0000256" key="11">
    <source>
        <dbReference type="SAM" id="SignalP"/>
    </source>
</evidence>
<evidence type="ECO:0000259" key="13">
    <source>
        <dbReference type="PROSITE" id="PS51115"/>
    </source>
</evidence>
<feature type="compositionally biased region" description="Basic and acidic residues" evidence="10">
    <location>
        <begin position="1222"/>
        <end position="1231"/>
    </location>
</feature>
<dbReference type="PROSITE" id="PS51117">
    <property type="entry name" value="LAMININ_NTER"/>
    <property type="match status" value="1"/>
</dbReference>
<dbReference type="Gene3D" id="2.60.120.260">
    <property type="entry name" value="Galactose-binding domain-like"/>
    <property type="match status" value="1"/>
</dbReference>
<dbReference type="SUPFAM" id="SSF57196">
    <property type="entry name" value="EGF/Laminin"/>
    <property type="match status" value="7"/>
</dbReference>
<feature type="compositionally biased region" description="Polar residues" evidence="10">
    <location>
        <begin position="1272"/>
        <end position="1284"/>
    </location>
</feature>
<dbReference type="GO" id="GO:0009887">
    <property type="term" value="P:animal organ morphogenesis"/>
    <property type="evidence" value="ECO:0007669"/>
    <property type="project" value="TreeGrafter"/>
</dbReference>
<feature type="compositionally biased region" description="Basic and acidic residues" evidence="10">
    <location>
        <begin position="1182"/>
        <end position="1200"/>
    </location>
</feature>
<evidence type="ECO:0000256" key="2">
    <source>
        <dbReference type="ARBA" id="ARBA00022525"/>
    </source>
</evidence>
<gene>
    <name evidence="16" type="primary">LOC106168407</name>
</gene>
<feature type="disulfide bond" evidence="8">
    <location>
        <begin position="1747"/>
        <end position="1759"/>
    </location>
</feature>
<dbReference type="Pfam" id="PF24973">
    <property type="entry name" value="EGF_LMN_ATRN"/>
    <property type="match status" value="1"/>
</dbReference>
<sequence>MKPSRNKPRWQSSPNFSVNSLYKFIRLWLLLLMFNTVENHNFNVLYNPCSHVDEVTGMTEYLACLGEPEELTRTAYYNLTVSSPNDTCGDPPEIFCGLRRGSACDYCNASDPARAHPQEYMVDADSENTWWQSVTWQRHPQPLHINITFSFGKLFELSDDIIIRFNSGRPQEMVLEKSIDFGRTWVPLQYYASSCQKYFNRGVPRTITMANPDAVICTEANSVVIPYTGGEVKFSVTEDRFRLFLGNTLTNYTTLFESFNETNWNVFLRLTDLRIRLLYPATDGNELFPTDNNIFRKYYYAIADVSVTGRCYCNLHAKFCQVQNGRTVCDCQHNTAGDNCERCLPLYNDRPWRPGYYLPVDTGSPNQCQKCNCNDHADSCTYQGSVGGGVCDNCYHNTRGRYCHECQMGYYRNLSLAMTSVNACAACNCEVLGVRDGNLYCLQSASNNQVIGQCFCKDRVTGRRCDLCVDEYYGLLLSEQQGTCKACGCNQDGTVLQSNVCEKQQGQCPCKPNIHLRTCSECRDGFYDFPAGRSAEDCQDCACDPGGSRSLVCDKVTGFCQCRPNVVSKTCNTVAPGYFHPYTDAMYYKVSRGNCSEASDVVYVGRFTGMTFQSCLGNAYMEFGPLSLDSRISQNEMYVYPAVRFSYDNAIMNGVLDITVDGSIVGETCPTTRGALTSMGTVFTQGTGNAWVSISPVQLDKRCQYIFTLSLLGEPNSVITIDALLLLPALEYTEAFIQADIATQLQYRDCVQQIAKLNTKQQAVSRLLCQQMAFSVMAQLYNGTMACDCDSTGTLENSVCASYGGQCQCKPGVFGLRCDVCAPGYYNFSVNGCTACSQGPWFVTYKVRQLLALEASTPSDLGSPSSTISPSDPAYTSIIAVITTAAVLVAICICAGIYNNGVFHRMMDCLCHWEWRRHCCPCCVRKRLSPLSVLRSLPQPNGSSFREQDRTQVSMGDSWGEADDEEEEVLDLRNVAEDIKDKDPEMVEVRTSSSSLERYLVTSRTTYFTENEINRNDDENRDWDGHFEGARLQFSTLSSAEERRVDHHPKSERMNWTKTKSLSETGRKRRQLPEISRMVPLPLQEKSKDTLAVPALAYPPGRRWNPRTRIKTISRSDDEECRSEKEFHQTQSDEYVSSTGYDSSISMDTLSRSWGDRSEEETQYKSSGDGLAQALSTSSETYEPRSHPGGDIRSHLSKKERLTRKPNVLIVQRNDLGSSKESNSKPGERCRHQQYHQAKIKRRFSEPLKKDQFTYSTRAGRRSSDGNKPSKKQSSNGYKSQQFPKSGRVLDKDELIPHDKLDNVDKQDAVGNTTCNCPVLGSESPVCDTITGQCPCRVGVARAGQLDNTGQVGQLQCTSCLSNYYGYSSGQGCTACLCDQEGSVSPQCDSVSGVCSCKVTITGDKCDRCLTGYYNFTALGCRPCNCNPDGSLDINCNQTTGLCPCKSNVDGAKCDSCVAGTFNLAQTNPDGCQPCFCFEHGTQCTSAQGYVASSLYTDSVQSWLLGTNEYSTHRRAPAELLGNRFTSYGQLLSLYMRPRTGTVFLNGERAVVMSGGGVTVFYDPGDVTLSTTHTTQLEVLLHEQYWRLAVDTRKSPSPRQFYGVLVDLQAVYIKSIYSGTLVDTLNVTLVTAEPASTIDGSAVPVSHVENCTCGTFTSGLSCETCQAGHRRIINGSNPYNPCQPCECNMRTETVVPECDAATGVCLNCRNGTMGSDCSGCAANVIGANCDQCSFGFWGLGRDGCRACECSPVGANGDFCQLQSGQCDCKANVIGRQCDTCADNYGDLTSAGCTVCDECYSLVTPEVDLLRQLQVNLTQYVTYLQSQDRNTELGTPFTVRLNETLLRMDQLKDYLTQAAAVETPVSTEITRLNQTLQHLIGLLETVVNAGIQNANATNAASELLVEQSQVEIDYINTTLRDTYGKLQGSIAQVTADIGALLSSIQTAQSELSSLANNAVDELVRTTTVVEKMEADVTETRTRAQETLQLLQTSQQTQQNSTDRANSLQVFMRVLASRNGNLATSAEGARSAISQAQEAMLLALGNVSHYQDIVMDSQTLTTRAQLLKEEAETLNFEANQATANNQSIVALVKEAELYTTGLTDRVVALRQQAENLLARARTAYNLTASGKALEGKTFTDAQRMLQIMREFDAQAAGVSAAANRSLLEVQKVKALSDQAIQNAEVLRSSLQPTQAFAQNARTTAEQARSTAQSQEQTLAPVRSKAMDLETHANSQLNNLPATFSRVGTANTSLVQPAVQVCQNLSPLLLNVQSRTSTAYQRAQLASQRANTTRTRLSNIQTNLDNIASLNLQQIASLKAEISQRRSELNAEELRQMVAVLLQASKDQRTWLEEAKTRRNQMRTQIEELKKFSEMIRTT</sequence>
<feature type="compositionally biased region" description="Basic and acidic residues" evidence="10">
    <location>
        <begin position="1154"/>
        <end position="1163"/>
    </location>
</feature>
<organism evidence="15 16">
    <name type="scientific">Lingula anatina</name>
    <name type="common">Brachiopod</name>
    <name type="synonym">Lingula unguis</name>
    <dbReference type="NCBI Taxonomy" id="7574"/>
    <lineage>
        <taxon>Eukaryota</taxon>
        <taxon>Metazoa</taxon>
        <taxon>Spiralia</taxon>
        <taxon>Lophotrochozoa</taxon>
        <taxon>Brachiopoda</taxon>
        <taxon>Linguliformea</taxon>
        <taxon>Lingulata</taxon>
        <taxon>Lingulida</taxon>
        <taxon>Linguloidea</taxon>
        <taxon>Lingulidae</taxon>
        <taxon>Lingula</taxon>
    </lineage>
</organism>
<dbReference type="GO" id="GO:0009888">
    <property type="term" value="P:tissue development"/>
    <property type="evidence" value="ECO:0007669"/>
    <property type="project" value="TreeGrafter"/>
</dbReference>
<feature type="disulfide bond" evidence="8">
    <location>
        <begin position="1749"/>
        <end position="1766"/>
    </location>
</feature>
<feature type="chain" id="PRO_5010222781" evidence="11">
    <location>
        <begin position="40"/>
        <end position="2376"/>
    </location>
</feature>
<evidence type="ECO:0000256" key="9">
    <source>
        <dbReference type="SAM" id="Coils"/>
    </source>
</evidence>
<dbReference type="CDD" id="cd00055">
    <property type="entry name" value="EGF_Lam"/>
    <property type="match status" value="11"/>
</dbReference>
<keyword evidence="7 8" id="KW-0424">Laminin EGF-like domain</keyword>
<evidence type="ECO:0000256" key="5">
    <source>
        <dbReference type="ARBA" id="ARBA00023157"/>
    </source>
</evidence>
<evidence type="ECO:0000259" key="12">
    <source>
        <dbReference type="PROSITE" id="PS50027"/>
    </source>
</evidence>
<feature type="disulfide bond" evidence="8">
    <location>
        <begin position="1315"/>
        <end position="1327"/>
    </location>
</feature>
<dbReference type="FunFam" id="2.10.25.10:FF:000011">
    <property type="entry name" value="Cadherin EGF LAG seven-pass G-type receptor"/>
    <property type="match status" value="1"/>
</dbReference>
<feature type="region of interest" description="Disordered" evidence="10">
    <location>
        <begin position="940"/>
        <end position="966"/>
    </location>
</feature>
<dbReference type="PROSITE" id="PS51115">
    <property type="entry name" value="LAMININ_IVA"/>
    <property type="match status" value="1"/>
</dbReference>
<evidence type="ECO:0000256" key="3">
    <source>
        <dbReference type="ARBA" id="ARBA00022729"/>
    </source>
</evidence>
<keyword evidence="9" id="KW-0175">Coiled coil</keyword>
<dbReference type="PROSITE" id="PS01248">
    <property type="entry name" value="EGF_LAM_1"/>
    <property type="match status" value="4"/>
</dbReference>
<evidence type="ECO:0000256" key="6">
    <source>
        <dbReference type="ARBA" id="ARBA00023180"/>
    </source>
</evidence>
<feature type="compositionally biased region" description="Basic and acidic residues" evidence="10">
    <location>
        <begin position="1243"/>
        <end position="1252"/>
    </location>
</feature>
<keyword evidence="6" id="KW-0325">Glycoprotein</keyword>
<dbReference type="KEGG" id="lak:106168407"/>
<feature type="domain" description="Laminin EGF-like" evidence="12">
    <location>
        <begin position="1376"/>
        <end position="1423"/>
    </location>
</feature>
<dbReference type="GO" id="GO:0005576">
    <property type="term" value="C:extracellular region"/>
    <property type="evidence" value="ECO:0007669"/>
    <property type="project" value="UniProtKB-SubCell"/>
</dbReference>
<keyword evidence="4" id="KW-0677">Repeat</keyword>
<reference evidence="16" key="1">
    <citation type="submission" date="2025-08" db="UniProtKB">
        <authorList>
            <consortium name="RefSeq"/>
        </authorList>
    </citation>
    <scope>IDENTIFICATION</scope>
    <source>
        <tissue evidence="16">Gonads</tissue>
    </source>
</reference>
<dbReference type="GO" id="GO:0007409">
    <property type="term" value="P:axonogenesis"/>
    <property type="evidence" value="ECO:0007669"/>
    <property type="project" value="TreeGrafter"/>
</dbReference>
<feature type="disulfide bond" evidence="8">
    <location>
        <begin position="1397"/>
        <end position="1406"/>
    </location>
</feature>
<evidence type="ECO:0000256" key="10">
    <source>
        <dbReference type="SAM" id="MobiDB-lite"/>
    </source>
</evidence>
<dbReference type="Gene3D" id="2.170.300.10">
    <property type="entry name" value="Tie2 ligand-binding domain superfamily"/>
    <property type="match status" value="2"/>
</dbReference>
<dbReference type="InterPro" id="IPR000034">
    <property type="entry name" value="Laminin_IV"/>
</dbReference>
<protein>
    <submittedName>
        <fullName evidence="16">Uncharacterized protein LOC106168407</fullName>
    </submittedName>
</protein>
<feature type="domain" description="Laminin IV type A" evidence="13">
    <location>
        <begin position="1477"/>
        <end position="1650"/>
    </location>
</feature>
<dbReference type="FunFam" id="2.10.25.10:FF:000074">
    <property type="entry name" value="Laminin subunit alpha"/>
    <property type="match status" value="2"/>
</dbReference>
<dbReference type="GeneID" id="106168407"/>
<dbReference type="InterPro" id="IPR002049">
    <property type="entry name" value="LE_dom"/>
</dbReference>